<proteinExistence type="predicted"/>
<reference evidence="2" key="1">
    <citation type="journal article" date="2015" name="PLoS Genet.">
        <title>Genome Sequence and Transcriptome Analyses of Chrysochromulina tobin: Metabolic Tools for Enhanced Algal Fitness in the Prominent Order Prymnesiales (Haptophyceae).</title>
        <authorList>
            <person name="Hovde B.T."/>
            <person name="Deodato C.R."/>
            <person name="Hunsperger H.M."/>
            <person name="Ryken S.A."/>
            <person name="Yost W."/>
            <person name="Jha R.K."/>
            <person name="Patterson J."/>
            <person name="Monnat R.J. Jr."/>
            <person name="Barlow S.B."/>
            <person name="Starkenburg S.R."/>
            <person name="Cattolico R.A."/>
        </authorList>
    </citation>
    <scope>NUCLEOTIDE SEQUENCE</scope>
    <source>
        <strain evidence="2">CCMP291</strain>
    </source>
</reference>
<evidence type="ECO:0000313" key="1">
    <source>
        <dbReference type="EMBL" id="KOO33640.1"/>
    </source>
</evidence>
<dbReference type="Proteomes" id="UP000037460">
    <property type="component" value="Unassembled WGS sequence"/>
</dbReference>
<dbReference type="Gene3D" id="3.90.550.10">
    <property type="entry name" value="Spore Coat Polysaccharide Biosynthesis Protein SpsA, Chain A"/>
    <property type="match status" value="1"/>
</dbReference>
<dbReference type="InterPro" id="IPR002495">
    <property type="entry name" value="Glyco_trans_8"/>
</dbReference>
<keyword evidence="2" id="KW-1185">Reference proteome</keyword>
<evidence type="ECO:0000313" key="2">
    <source>
        <dbReference type="Proteomes" id="UP000037460"/>
    </source>
</evidence>
<comment type="caution">
    <text evidence="1">The sequence shown here is derived from an EMBL/GenBank/DDBJ whole genome shotgun (WGS) entry which is preliminary data.</text>
</comment>
<gene>
    <name evidence="1" type="ORF">Ctob_014193</name>
</gene>
<dbReference type="OrthoDB" id="411524at2759"/>
<dbReference type="InterPro" id="IPR029044">
    <property type="entry name" value="Nucleotide-diphossugar_trans"/>
</dbReference>
<sequence>MSDRFEAVVVAIGSLFMNSPESDIDVWLIGDMQREARGNVSLLQRLNAALQPQAPKQTISVMGIDEATVLLEVDGVSPVWKWPEFGSLGADQDQDHQPRTVLHPEPWDYDNMHHDPFNLIRFYLPYLAPFRELDSLFLGDDDIVIQKSISMLEVPMGDGLIIAATCNGWLWAEDCMRNEPYYNGKGWLDYPATYLGKDKAHGYFGCTQTAAESGNRICQKDEFADTVLRWSKDIQGKELVAADQPRWNFGLSRVNMTEWRKQNMTHVFDNYMRANYEAKLIPETSLAFGLGIPYFAFADKIKCWNDVVGDPAFVDGLGYISKADLKLNHLNASKLLGEATVLHWSGRNKPFDPQSEMDLELYKPFDAVQDYYVHKPHTVKTQQVVVPESGLHAIVRQTPDASKQSARALLYADPYSGAEWFLELLDETPDVCASGSTGNPTVAFAGESFIPPHFEAVEDAIPVCAQKRACLWSFIAENVPRYVEQRRGLCTGTERINRKGSLEEFQKFEIHDMHGAMLCSWADRLLAMYPDRTNYSDLGGVQALWNLYEQNVFSMATDLVPCTQACGFKPVRMLKFMRAWAQPMMNGSQPAYSWRDNGDAPKYFVGDFAGEHCNGEALPGGGCGGSEAYLPKIDWDAYKIVELTRWNLLDRCLAQTEFAIGITEDPTVTIQPEGDSIIAEGDVDLDDLLRCIRYSGAQRDADLLRLNVFAGERLTDWITLPYELSAGLIHAGFATFIQPIYCFAWGSHGDGNEIAKYLALLPPQYIVPGSSNSTTFDEQYFKVSFDEEVDTRTHALIAFGQVNNVTWVQTLRAATSRPIVVLGLMRDVLAHRVQLFYSDDARRQMAERSSSTFVKAMMHSWMQSDEYPRDAQLEYMYGLNATLRDLPIDDVWKARNASAIASGVDQGGTTSTASVYLGPVGDAQNVRRSLCVFTHSTSLPIPWLRSETNTESSSNVVSSKLLANVDEDVVAAMLAREPREFYYVARALDTFEAFAEEYGCLEEPTEAALTAPRWSDFEPKPDEFDWAAFDALLLDVTKRSKPFAVGITFLSGPNYYPQWLFESPFTVTKVTEDGPVRARADLDKFWCWTGEEGSRGQLGAEPVAPSCLMQNWHLYAVAMWALTARIDYWNIPLTAAKQQLTGTAFEGVWRFLNRYSGVRWSSQSPGAWIGFRDGLDTLDVERFPEAKFGALPKNWQTMSLSASQSPTSKELLLKRQKSICHSFAKHGCRLEIDESTEAGRIAFKFGNGTNDVNLDVWRSDYGMFLQRRNNSGSVGYWWQGPADQLYGRYSRGFAQPQSTIELLLDEGLWGGLPLVGQRRHLTLRLVFLDNSVGQFFLGYDALDGPRGWVVDTKGTSRWREVTFAIDDGRFAAWEGGGPHGAD</sequence>
<name>A0A0M0K494_9EUKA</name>
<accession>A0A0M0K494</accession>
<dbReference type="EMBL" id="JWZX01001465">
    <property type="protein sequence ID" value="KOO33640.1"/>
    <property type="molecule type" value="Genomic_DNA"/>
</dbReference>
<dbReference type="SUPFAM" id="SSF53448">
    <property type="entry name" value="Nucleotide-diphospho-sugar transferases"/>
    <property type="match status" value="1"/>
</dbReference>
<organism evidence="1 2">
    <name type="scientific">Chrysochromulina tobinii</name>
    <dbReference type="NCBI Taxonomy" id="1460289"/>
    <lineage>
        <taxon>Eukaryota</taxon>
        <taxon>Haptista</taxon>
        <taxon>Haptophyta</taxon>
        <taxon>Prymnesiophyceae</taxon>
        <taxon>Prymnesiales</taxon>
        <taxon>Chrysochromulinaceae</taxon>
        <taxon>Chrysochromulina</taxon>
    </lineage>
</organism>
<dbReference type="Pfam" id="PF01501">
    <property type="entry name" value="Glyco_transf_8"/>
    <property type="match status" value="1"/>
</dbReference>
<dbReference type="GO" id="GO:0016757">
    <property type="term" value="F:glycosyltransferase activity"/>
    <property type="evidence" value="ECO:0007669"/>
    <property type="project" value="InterPro"/>
</dbReference>
<feature type="non-terminal residue" evidence="1">
    <location>
        <position position="1382"/>
    </location>
</feature>
<protein>
    <submittedName>
        <fullName evidence="1">Uncharacterized protein</fullName>
    </submittedName>
</protein>